<dbReference type="Proteomes" id="UP000095553">
    <property type="component" value="Unassembled WGS sequence"/>
</dbReference>
<gene>
    <name evidence="1" type="ORF">ERS852571_01961</name>
</gene>
<protein>
    <submittedName>
        <fullName evidence="1">Uncharacterized protein</fullName>
    </submittedName>
</protein>
<proteinExistence type="predicted"/>
<evidence type="ECO:0000313" key="2">
    <source>
        <dbReference type="Proteomes" id="UP000095553"/>
    </source>
</evidence>
<sequence length="279" mass="32668">MNYTKKLIEYVENSGWVKIERKRKDVAVYQKKVITDGGENMYQINIPLEKELLDYHESMKEAILTIIKVENCTELELYQNVMNIEEIIKETKEKAKIQTSLEIAVRLYKNRLFTPAYISGVTNLNMFDIETLIGIVDSGRCCENDLKILTDNIYEIELKKCNKNSENNKAETEEDQLNLIDPKKLIEYIENIGWIPFGIRRKNDTTLLYKRKNQPITKMDSLVTIPIDKDLWNYKQLLKVAVLQIARTENCTMMEVVKSIINFRERGGNYGEIKQVRIL</sequence>
<organism evidence="1 2">
    <name type="scientific">Anaerostipes hadrus</name>
    <dbReference type="NCBI Taxonomy" id="649756"/>
    <lineage>
        <taxon>Bacteria</taxon>
        <taxon>Bacillati</taxon>
        <taxon>Bacillota</taxon>
        <taxon>Clostridia</taxon>
        <taxon>Lachnospirales</taxon>
        <taxon>Lachnospiraceae</taxon>
        <taxon>Anaerostipes</taxon>
    </lineage>
</organism>
<accession>A0A173TG81</accession>
<reference evidence="1 2" key="1">
    <citation type="submission" date="2015-09" db="EMBL/GenBank/DDBJ databases">
        <authorList>
            <consortium name="Pathogen Informatics"/>
        </authorList>
    </citation>
    <scope>NUCLEOTIDE SEQUENCE [LARGE SCALE GENOMIC DNA]</scope>
    <source>
        <strain evidence="1 2">2789STDY5834959</strain>
    </source>
</reference>
<dbReference type="EMBL" id="CYXY01000011">
    <property type="protein sequence ID" value="CUN01109.1"/>
    <property type="molecule type" value="Genomic_DNA"/>
</dbReference>
<evidence type="ECO:0000313" key="1">
    <source>
        <dbReference type="EMBL" id="CUN01109.1"/>
    </source>
</evidence>
<dbReference type="AlphaFoldDB" id="A0A173TG81"/>
<dbReference type="RefSeq" id="WP_055072973.1">
    <property type="nucleotide sequence ID" value="NZ_CYXY01000011.1"/>
</dbReference>
<name>A0A173TG81_ANAHA</name>